<dbReference type="GO" id="GO:0004140">
    <property type="term" value="F:dephospho-CoA kinase activity"/>
    <property type="evidence" value="ECO:0007669"/>
    <property type="project" value="UniProtKB-EC"/>
</dbReference>
<proteinExistence type="predicted"/>
<comment type="caution">
    <text evidence="1">The sequence shown here is derived from an EMBL/GenBank/DDBJ whole genome shotgun (WGS) entry which is preliminary data.</text>
</comment>
<dbReference type="Proteomes" id="UP000807850">
    <property type="component" value="Unassembled WGS sequence"/>
</dbReference>
<dbReference type="AlphaFoldDB" id="A0A9D6L578"/>
<accession>A0A9D6L578</accession>
<dbReference type="EMBL" id="JACQAY010000068">
    <property type="protein sequence ID" value="MBI3539098.1"/>
    <property type="molecule type" value="Genomic_DNA"/>
</dbReference>
<protein>
    <submittedName>
        <fullName evidence="1">Dephospho-CoA kinase</fullName>
        <ecNumber evidence="1">2.7.1.24</ecNumber>
    </submittedName>
</protein>
<evidence type="ECO:0000313" key="2">
    <source>
        <dbReference type="Proteomes" id="UP000807850"/>
    </source>
</evidence>
<name>A0A9D6L578_UNCEI</name>
<organism evidence="1 2">
    <name type="scientific">Eiseniibacteriota bacterium</name>
    <dbReference type="NCBI Taxonomy" id="2212470"/>
    <lineage>
        <taxon>Bacteria</taxon>
        <taxon>Candidatus Eiseniibacteriota</taxon>
    </lineage>
</organism>
<keyword evidence="1" id="KW-0418">Kinase</keyword>
<reference evidence="1" key="1">
    <citation type="submission" date="2020-07" db="EMBL/GenBank/DDBJ databases">
        <title>Huge and variable diversity of episymbiotic CPR bacteria and DPANN archaea in groundwater ecosystems.</title>
        <authorList>
            <person name="He C.Y."/>
            <person name="Keren R."/>
            <person name="Whittaker M."/>
            <person name="Farag I.F."/>
            <person name="Doudna J."/>
            <person name="Cate J.H.D."/>
            <person name="Banfield J.F."/>
        </authorList>
    </citation>
    <scope>NUCLEOTIDE SEQUENCE</scope>
    <source>
        <strain evidence="1">NC_groundwater_928_Pr1_S-0.2um_72_17</strain>
    </source>
</reference>
<sequence length="75" mass="8117">PVQIARLMASRGWSEADARAVLAAQKPNAWFAEAADLTLENTGDLAALERAGRAAVVRLMAERRAARPAIDEERC</sequence>
<feature type="non-terminal residue" evidence="1">
    <location>
        <position position="1"/>
    </location>
</feature>
<dbReference type="EC" id="2.7.1.24" evidence="1"/>
<gene>
    <name evidence="1" type="primary">coaE</name>
    <name evidence="1" type="ORF">HY076_02350</name>
</gene>
<keyword evidence="1" id="KW-0808">Transferase</keyword>
<dbReference type="Gene3D" id="3.40.50.300">
    <property type="entry name" value="P-loop containing nucleotide triphosphate hydrolases"/>
    <property type="match status" value="1"/>
</dbReference>
<evidence type="ECO:0000313" key="1">
    <source>
        <dbReference type="EMBL" id="MBI3539098.1"/>
    </source>
</evidence>
<dbReference type="InterPro" id="IPR027417">
    <property type="entry name" value="P-loop_NTPase"/>
</dbReference>